<organism evidence="2 3">
    <name type="scientific">Cylindrotheca closterium</name>
    <dbReference type="NCBI Taxonomy" id="2856"/>
    <lineage>
        <taxon>Eukaryota</taxon>
        <taxon>Sar</taxon>
        <taxon>Stramenopiles</taxon>
        <taxon>Ochrophyta</taxon>
        <taxon>Bacillariophyta</taxon>
        <taxon>Bacillariophyceae</taxon>
        <taxon>Bacillariophycidae</taxon>
        <taxon>Bacillariales</taxon>
        <taxon>Bacillariaceae</taxon>
        <taxon>Cylindrotheca</taxon>
    </lineage>
</organism>
<protein>
    <submittedName>
        <fullName evidence="2">Uncharacterized protein</fullName>
    </submittedName>
</protein>
<sequence>MTEESSKQKKEPVAAADNQIPSTIPDLNKTTTHTKQGKSIDESPDENSDENHGFLSFELRDPVTPNCCLASSCNDQVQESNLKHQAKVFVARWSFYAKNFVLREKCTLAPNSVATALVGNSTRNSYFQRRIALLSPHPSCDGQDLGRQRICIQEDPLAL</sequence>
<name>A0AAD2PWZ8_9STRA</name>
<evidence type="ECO:0000313" key="2">
    <source>
        <dbReference type="EMBL" id="CAJ1963982.1"/>
    </source>
</evidence>
<dbReference type="AlphaFoldDB" id="A0AAD2PWZ8"/>
<reference evidence="2" key="1">
    <citation type="submission" date="2023-08" db="EMBL/GenBank/DDBJ databases">
        <authorList>
            <person name="Audoor S."/>
            <person name="Bilcke G."/>
        </authorList>
    </citation>
    <scope>NUCLEOTIDE SEQUENCE</scope>
</reference>
<dbReference type="Proteomes" id="UP001295423">
    <property type="component" value="Unassembled WGS sequence"/>
</dbReference>
<accession>A0AAD2PWZ8</accession>
<comment type="caution">
    <text evidence="2">The sequence shown here is derived from an EMBL/GenBank/DDBJ whole genome shotgun (WGS) entry which is preliminary data.</text>
</comment>
<dbReference type="EMBL" id="CAKOGP040002169">
    <property type="protein sequence ID" value="CAJ1963982.1"/>
    <property type="molecule type" value="Genomic_DNA"/>
</dbReference>
<keyword evidence="3" id="KW-1185">Reference proteome</keyword>
<proteinExistence type="predicted"/>
<evidence type="ECO:0000256" key="1">
    <source>
        <dbReference type="SAM" id="MobiDB-lite"/>
    </source>
</evidence>
<feature type="region of interest" description="Disordered" evidence="1">
    <location>
        <begin position="1"/>
        <end position="53"/>
    </location>
</feature>
<gene>
    <name evidence="2" type="ORF">CYCCA115_LOCUS20413</name>
</gene>
<feature type="compositionally biased region" description="Basic and acidic residues" evidence="1">
    <location>
        <begin position="1"/>
        <end position="12"/>
    </location>
</feature>
<evidence type="ECO:0000313" key="3">
    <source>
        <dbReference type="Proteomes" id="UP001295423"/>
    </source>
</evidence>